<comment type="caution">
    <text evidence="2">The sequence shown here is derived from an EMBL/GenBank/DDBJ whole genome shotgun (WGS) entry which is preliminary data.</text>
</comment>
<keyword evidence="3" id="KW-1185">Reference proteome</keyword>
<dbReference type="RefSeq" id="WP_136392762.1">
    <property type="nucleotide sequence ID" value="NZ_SSND01000001.1"/>
</dbReference>
<protein>
    <recommendedName>
        <fullName evidence="1">Hedgehog/Intein (Hint) domain-containing protein</fullName>
    </recommendedName>
</protein>
<evidence type="ECO:0000259" key="1">
    <source>
        <dbReference type="Pfam" id="PF13403"/>
    </source>
</evidence>
<dbReference type="AlphaFoldDB" id="A0A4S3MSF4"/>
<feature type="domain" description="Hedgehog/Intein (Hint)" evidence="1">
    <location>
        <begin position="21"/>
        <end position="150"/>
    </location>
</feature>
<dbReference type="EMBL" id="SSND01000001">
    <property type="protein sequence ID" value="THD84381.1"/>
    <property type="molecule type" value="Genomic_DNA"/>
</dbReference>
<dbReference type="OrthoDB" id="7873527at2"/>
<evidence type="ECO:0000313" key="3">
    <source>
        <dbReference type="Proteomes" id="UP000309450"/>
    </source>
</evidence>
<organism evidence="2 3">
    <name type="scientific">Aliigemmobacter aestuarii</name>
    <dbReference type="NCBI Taxonomy" id="1445661"/>
    <lineage>
        <taxon>Bacteria</taxon>
        <taxon>Pseudomonadati</taxon>
        <taxon>Pseudomonadota</taxon>
        <taxon>Alphaproteobacteria</taxon>
        <taxon>Rhodobacterales</taxon>
        <taxon>Paracoccaceae</taxon>
        <taxon>Aliigemmobacter</taxon>
    </lineage>
</organism>
<sequence>MSHIADMVVAGKAPATTRPVPALTAGVTVLTLAGALPVEHLTPGDRVITRDGARTLKAVHARTEAVARMIRVSASAIGVEQPEEDMLITPDTMILIRDWRAKALKGCDQAVMEAARLVDGEYIRHETLAGARLYTLEFDAPVVIYAGGLEIAIAPVAVEA</sequence>
<dbReference type="Pfam" id="PF13403">
    <property type="entry name" value="Hint_2"/>
    <property type="match status" value="1"/>
</dbReference>
<proteinExistence type="predicted"/>
<evidence type="ECO:0000313" key="2">
    <source>
        <dbReference type="EMBL" id="THD84381.1"/>
    </source>
</evidence>
<gene>
    <name evidence="2" type="ORF">E7811_01095</name>
</gene>
<dbReference type="InterPro" id="IPR036844">
    <property type="entry name" value="Hint_dom_sf"/>
</dbReference>
<accession>A0A4S3MSF4</accession>
<dbReference type="Proteomes" id="UP000309450">
    <property type="component" value="Unassembled WGS sequence"/>
</dbReference>
<dbReference type="SUPFAM" id="SSF51294">
    <property type="entry name" value="Hedgehog/intein (Hint) domain"/>
    <property type="match status" value="1"/>
</dbReference>
<reference evidence="2 3" key="1">
    <citation type="submission" date="2019-04" db="EMBL/GenBank/DDBJ databases">
        <title>Draft genome sequence of Gemmobacter aestuarii sp. nov.</title>
        <authorList>
            <person name="Hameed A."/>
            <person name="Lin S.-Y."/>
            <person name="Shahina M."/>
            <person name="Lai W.-A."/>
            <person name="Young C.-C."/>
        </authorList>
    </citation>
    <scope>NUCLEOTIDE SEQUENCE [LARGE SCALE GENOMIC DNA]</scope>
    <source>
        <strain evidence="2 3">CC-PW-75</strain>
    </source>
</reference>
<name>A0A4S3MSF4_9RHOB</name>
<dbReference type="InterPro" id="IPR028992">
    <property type="entry name" value="Hedgehog/Intein_dom"/>
</dbReference>